<proteinExistence type="predicted"/>
<evidence type="ECO:0000313" key="1">
    <source>
        <dbReference type="EMBL" id="GBP31147.1"/>
    </source>
</evidence>
<comment type="caution">
    <text evidence="1">The sequence shown here is derived from an EMBL/GenBank/DDBJ whole genome shotgun (WGS) entry which is preliminary data.</text>
</comment>
<dbReference type="EMBL" id="BGZK01000242">
    <property type="protein sequence ID" value="GBP31147.1"/>
    <property type="molecule type" value="Genomic_DNA"/>
</dbReference>
<sequence length="113" mass="12685">MKQFQRRGSPRALAATSRRWRAWTCVARAGRRVTDATPLRATLGADYDEATPRRLSTKSSLRNMLVKILRFCSSRIDEHSRKVSSIKAVEIVTALPSLYRPGYACGENGMVTK</sequence>
<evidence type="ECO:0000313" key="2">
    <source>
        <dbReference type="Proteomes" id="UP000299102"/>
    </source>
</evidence>
<organism evidence="1 2">
    <name type="scientific">Eumeta variegata</name>
    <name type="common">Bagworm moth</name>
    <name type="synonym">Eumeta japonica</name>
    <dbReference type="NCBI Taxonomy" id="151549"/>
    <lineage>
        <taxon>Eukaryota</taxon>
        <taxon>Metazoa</taxon>
        <taxon>Ecdysozoa</taxon>
        <taxon>Arthropoda</taxon>
        <taxon>Hexapoda</taxon>
        <taxon>Insecta</taxon>
        <taxon>Pterygota</taxon>
        <taxon>Neoptera</taxon>
        <taxon>Endopterygota</taxon>
        <taxon>Lepidoptera</taxon>
        <taxon>Glossata</taxon>
        <taxon>Ditrysia</taxon>
        <taxon>Tineoidea</taxon>
        <taxon>Psychidae</taxon>
        <taxon>Oiketicinae</taxon>
        <taxon>Eumeta</taxon>
    </lineage>
</organism>
<name>A0A4C1UYQ7_EUMVA</name>
<dbReference type="AlphaFoldDB" id="A0A4C1UYQ7"/>
<dbReference type="Proteomes" id="UP000299102">
    <property type="component" value="Unassembled WGS sequence"/>
</dbReference>
<accession>A0A4C1UYQ7</accession>
<gene>
    <name evidence="1" type="ORF">EVAR_21585_1</name>
</gene>
<reference evidence="1 2" key="1">
    <citation type="journal article" date="2019" name="Commun. Biol.">
        <title>The bagworm genome reveals a unique fibroin gene that provides high tensile strength.</title>
        <authorList>
            <person name="Kono N."/>
            <person name="Nakamura H."/>
            <person name="Ohtoshi R."/>
            <person name="Tomita M."/>
            <person name="Numata K."/>
            <person name="Arakawa K."/>
        </authorList>
    </citation>
    <scope>NUCLEOTIDE SEQUENCE [LARGE SCALE GENOMIC DNA]</scope>
</reference>
<protein>
    <submittedName>
        <fullName evidence="1">Uncharacterized protein</fullName>
    </submittedName>
</protein>
<keyword evidence="2" id="KW-1185">Reference proteome</keyword>